<evidence type="ECO:0000313" key="3">
    <source>
        <dbReference type="EMBL" id="MBR0667570.1"/>
    </source>
</evidence>
<evidence type="ECO:0000256" key="1">
    <source>
        <dbReference type="ARBA" id="ARBA00023002"/>
    </source>
</evidence>
<dbReference type="Gene3D" id="3.30.9.10">
    <property type="entry name" value="D-Amino Acid Oxidase, subunit A, domain 2"/>
    <property type="match status" value="1"/>
</dbReference>
<dbReference type="PANTHER" id="PTHR13847:SF289">
    <property type="entry name" value="GLYCINE OXIDASE"/>
    <property type="match status" value="1"/>
</dbReference>
<dbReference type="InterPro" id="IPR006076">
    <property type="entry name" value="FAD-dep_OxRdtase"/>
</dbReference>
<dbReference type="InterPro" id="IPR036188">
    <property type="entry name" value="FAD/NAD-bd_sf"/>
</dbReference>
<protein>
    <submittedName>
        <fullName evidence="3">FAD-binding oxidoreductase</fullName>
    </submittedName>
</protein>
<keyword evidence="4" id="KW-1185">Reference proteome</keyword>
<sequence>MTAPATLVLGGGVAGLTAALSLRRVGVPVTVIERLPPGTGGASFGNAGMISAAIVAPSSLPGMWRQVPRWLLDPMGPLAIRPGYLPWALPWLLRWLEAGRETRVRPISLALHALLRDAFAGWRALLGPAQADALLRESGQVLASEAPPSPAQAALDRSLREAAGIASERLDRAALKALFPGLAPSVQSGLLLPGNGFCVDPGRLVATLADTLRAEGGAILLEGVQKLVPERDGWMVMTGIANHRAARVVMAAGAWSRPLLAPLGLSLPLEAERGYHAMLPAPSITLPMPISVRSRGVGLAPMSDGLRVAGTVEIAGLDAPPEEARALRLAAQARALFPGLTHGPPRLWMGPRPGTPDSLPLIGAAGRRPGLFLCCGHGHLGLTSAPATGRLLAALMTGAPPSLDPTPYAPGRFAALRTA</sequence>
<gene>
    <name evidence="3" type="ORF">GXW71_24650</name>
</gene>
<feature type="domain" description="FAD dependent oxidoreductase" evidence="2">
    <location>
        <begin position="7"/>
        <end position="395"/>
    </location>
</feature>
<dbReference type="Pfam" id="PF01266">
    <property type="entry name" value="DAO"/>
    <property type="match status" value="1"/>
</dbReference>
<keyword evidence="1" id="KW-0560">Oxidoreductase</keyword>
<proteinExistence type="predicted"/>
<comment type="caution">
    <text evidence="3">The sequence shown here is derived from an EMBL/GenBank/DDBJ whole genome shotgun (WGS) entry which is preliminary data.</text>
</comment>
<dbReference type="Proteomes" id="UP001196870">
    <property type="component" value="Unassembled WGS sequence"/>
</dbReference>
<accession>A0ABS5F4V3</accession>
<dbReference type="RefSeq" id="WP_211855349.1">
    <property type="nucleotide sequence ID" value="NZ_JAAGBB010000037.1"/>
</dbReference>
<dbReference type="SUPFAM" id="SSF54373">
    <property type="entry name" value="FAD-linked reductases, C-terminal domain"/>
    <property type="match status" value="1"/>
</dbReference>
<dbReference type="EMBL" id="JAAGBB010000037">
    <property type="protein sequence ID" value="MBR0667570.1"/>
    <property type="molecule type" value="Genomic_DNA"/>
</dbReference>
<name>A0ABS5F4V3_9PROT</name>
<evidence type="ECO:0000313" key="4">
    <source>
        <dbReference type="Proteomes" id="UP001196870"/>
    </source>
</evidence>
<organism evidence="3 4">
    <name type="scientific">Plastoroseomonas hellenica</name>
    <dbReference type="NCBI Taxonomy" id="2687306"/>
    <lineage>
        <taxon>Bacteria</taxon>
        <taxon>Pseudomonadati</taxon>
        <taxon>Pseudomonadota</taxon>
        <taxon>Alphaproteobacteria</taxon>
        <taxon>Acetobacterales</taxon>
        <taxon>Acetobacteraceae</taxon>
        <taxon>Plastoroseomonas</taxon>
    </lineage>
</organism>
<dbReference type="SUPFAM" id="SSF51905">
    <property type="entry name" value="FAD/NAD(P)-binding domain"/>
    <property type="match status" value="1"/>
</dbReference>
<dbReference type="Gene3D" id="3.50.50.60">
    <property type="entry name" value="FAD/NAD(P)-binding domain"/>
    <property type="match status" value="2"/>
</dbReference>
<evidence type="ECO:0000259" key="2">
    <source>
        <dbReference type="Pfam" id="PF01266"/>
    </source>
</evidence>
<dbReference type="PANTHER" id="PTHR13847">
    <property type="entry name" value="SARCOSINE DEHYDROGENASE-RELATED"/>
    <property type="match status" value="1"/>
</dbReference>
<reference evidence="4" key="1">
    <citation type="journal article" date="2021" name="Syst. Appl. Microbiol.">
        <title>Roseomonas hellenica sp. nov., isolated from roots of wild-growing Alkanna tinctoria.</title>
        <authorList>
            <person name="Rat A."/>
            <person name="Naranjo H.D."/>
            <person name="Lebbe L."/>
            <person name="Cnockaert M."/>
            <person name="Krigas N."/>
            <person name="Grigoriadou K."/>
            <person name="Maloupa E."/>
            <person name="Willems A."/>
        </authorList>
    </citation>
    <scope>NUCLEOTIDE SEQUENCE [LARGE SCALE GENOMIC DNA]</scope>
    <source>
        <strain evidence="4">LMG 31523</strain>
    </source>
</reference>